<keyword evidence="7" id="KW-0472">Membrane</keyword>
<dbReference type="InterPro" id="IPR001610">
    <property type="entry name" value="PAC"/>
</dbReference>
<dbReference type="STRING" id="118168.MC7420_3140"/>
<dbReference type="PANTHER" id="PTHR43711:SF26">
    <property type="entry name" value="SENSOR HISTIDINE KINASE RCSC"/>
    <property type="match status" value="1"/>
</dbReference>
<feature type="domain" description="PAC" evidence="10">
    <location>
        <begin position="171"/>
        <end position="223"/>
    </location>
</feature>
<keyword evidence="4" id="KW-0808">Transferase</keyword>
<dbReference type="SUPFAM" id="SSF55785">
    <property type="entry name" value="PYP-like sensor domain (PAS domain)"/>
    <property type="match status" value="1"/>
</dbReference>
<evidence type="ECO:0000259" key="8">
    <source>
        <dbReference type="PROSITE" id="PS50109"/>
    </source>
</evidence>
<dbReference type="InterPro" id="IPR004358">
    <property type="entry name" value="Sig_transdc_His_kin-like_C"/>
</dbReference>
<dbReference type="CDD" id="cd00082">
    <property type="entry name" value="HisKA"/>
    <property type="match status" value="1"/>
</dbReference>
<dbReference type="InterPro" id="IPR000014">
    <property type="entry name" value="PAS"/>
</dbReference>
<dbReference type="eggNOG" id="COG5002">
    <property type="taxonomic scope" value="Bacteria"/>
</dbReference>
<dbReference type="CDD" id="cd00130">
    <property type="entry name" value="PAS"/>
    <property type="match status" value="1"/>
</dbReference>
<evidence type="ECO:0000256" key="1">
    <source>
        <dbReference type="ARBA" id="ARBA00000085"/>
    </source>
</evidence>
<dbReference type="PRINTS" id="PR00344">
    <property type="entry name" value="BCTRLSENSOR"/>
</dbReference>
<dbReference type="SUPFAM" id="SSF47384">
    <property type="entry name" value="Homodimeric domain of signal transducing histidine kinase"/>
    <property type="match status" value="1"/>
</dbReference>
<evidence type="ECO:0000256" key="3">
    <source>
        <dbReference type="ARBA" id="ARBA00022553"/>
    </source>
</evidence>
<evidence type="ECO:0000259" key="10">
    <source>
        <dbReference type="PROSITE" id="PS50113"/>
    </source>
</evidence>
<dbReference type="Proteomes" id="UP000003835">
    <property type="component" value="Unassembled WGS sequence"/>
</dbReference>
<dbReference type="NCBIfam" id="TIGR00229">
    <property type="entry name" value="sensory_box"/>
    <property type="match status" value="1"/>
</dbReference>
<evidence type="ECO:0000256" key="4">
    <source>
        <dbReference type="ARBA" id="ARBA00022679"/>
    </source>
</evidence>
<evidence type="ECO:0000313" key="11">
    <source>
        <dbReference type="EMBL" id="EDX77816.1"/>
    </source>
</evidence>
<keyword evidence="12" id="KW-1185">Reference proteome</keyword>
<feature type="transmembrane region" description="Helical" evidence="7">
    <location>
        <begin position="42"/>
        <end position="64"/>
    </location>
</feature>
<dbReference type="GO" id="GO:0000155">
    <property type="term" value="F:phosphorelay sensor kinase activity"/>
    <property type="evidence" value="ECO:0007669"/>
    <property type="project" value="InterPro"/>
</dbReference>
<dbReference type="InterPro" id="IPR036890">
    <property type="entry name" value="HATPase_C_sf"/>
</dbReference>
<dbReference type="OrthoDB" id="9784397at2"/>
<dbReference type="Pfam" id="PF13426">
    <property type="entry name" value="PAS_9"/>
    <property type="match status" value="1"/>
</dbReference>
<gene>
    <name evidence="11" type="ORF">MC7420_3140</name>
</gene>
<dbReference type="Pfam" id="PF00512">
    <property type="entry name" value="HisKA"/>
    <property type="match status" value="1"/>
</dbReference>
<dbReference type="InterPro" id="IPR005467">
    <property type="entry name" value="His_kinase_dom"/>
</dbReference>
<dbReference type="Pfam" id="PF02518">
    <property type="entry name" value="HATPase_c"/>
    <property type="match status" value="1"/>
</dbReference>
<sequence length="460" mass="52542">MTHSIQPKNLLAGLGLALLILSSPIAVYVWRLMGFAPPVVPAHPLLLITITNGFSILLLIGIYYRFWVRLRQLEQDNDNSRFLSPEIRDRQQAELQEQNFLSVILDTANALITVLDKQGRIIRFNHTCERLTGYSFDEVKGKYIWDLFLIPEDIESVKTIIKELQAYHFPNEHKNYWITRDGTRRLISWYSTVLLDDNHSVKYFIGIGIDITERQQAEQMRRQLERQQELSQLQLRFFSLVSHEFRTPLSTILASVQLLQLCSDQFSPDKKIRNLQRIEAATQRLRQMLDNILIINRAETGQLEFQPRRVNLEQFCQGILAEILRNPDNPYDLKLVRQADCSRACLDEQLLRSILINLLTNSIKYSPPGSTIILRQTCTIAEVIFQVCDQGIGILDDDIIHIFESFYRGKNIDSIPGSGLGLTVAKTCVIVQGGNISVTSEPGVGTTFTVTIPCEVISQV</sequence>
<dbReference type="InterPro" id="IPR003594">
    <property type="entry name" value="HATPase_dom"/>
</dbReference>
<dbReference type="PROSITE" id="PS50109">
    <property type="entry name" value="HIS_KIN"/>
    <property type="match status" value="1"/>
</dbReference>
<evidence type="ECO:0000256" key="7">
    <source>
        <dbReference type="SAM" id="Phobius"/>
    </source>
</evidence>
<dbReference type="EMBL" id="DS989843">
    <property type="protein sequence ID" value="EDX77816.1"/>
    <property type="molecule type" value="Genomic_DNA"/>
</dbReference>
<keyword evidence="6" id="KW-0902">Two-component regulatory system</keyword>
<name>B4VJW7_9CYAN</name>
<dbReference type="SMART" id="SM00388">
    <property type="entry name" value="HisKA"/>
    <property type="match status" value="1"/>
</dbReference>
<dbReference type="PROSITE" id="PS50113">
    <property type="entry name" value="PAC"/>
    <property type="match status" value="1"/>
</dbReference>
<feature type="domain" description="Histidine kinase" evidence="8">
    <location>
        <begin position="240"/>
        <end position="456"/>
    </location>
</feature>
<dbReference type="InterPro" id="IPR003661">
    <property type="entry name" value="HisK_dim/P_dom"/>
</dbReference>
<keyword evidence="3" id="KW-0597">Phosphoprotein</keyword>
<dbReference type="InterPro" id="IPR050736">
    <property type="entry name" value="Sensor_HK_Regulatory"/>
</dbReference>
<dbReference type="Gene3D" id="3.30.450.20">
    <property type="entry name" value="PAS domain"/>
    <property type="match status" value="1"/>
</dbReference>
<reference evidence="11 12" key="1">
    <citation type="submission" date="2008-07" db="EMBL/GenBank/DDBJ databases">
        <authorList>
            <person name="Tandeau de Marsac N."/>
            <person name="Ferriera S."/>
            <person name="Johnson J."/>
            <person name="Kravitz S."/>
            <person name="Beeson K."/>
            <person name="Sutton G."/>
            <person name="Rogers Y.-H."/>
            <person name="Friedman R."/>
            <person name="Frazier M."/>
            <person name="Venter J.C."/>
        </authorList>
    </citation>
    <scope>NUCLEOTIDE SEQUENCE [LARGE SCALE GENOMIC DNA]</scope>
    <source>
        <strain evidence="11 12">PCC 7420</strain>
    </source>
</reference>
<dbReference type="RefSeq" id="WP_006099077.1">
    <property type="nucleotide sequence ID" value="NZ_DS989843.1"/>
</dbReference>
<dbReference type="PANTHER" id="PTHR43711">
    <property type="entry name" value="TWO-COMPONENT HISTIDINE KINASE"/>
    <property type="match status" value="1"/>
</dbReference>
<dbReference type="AlphaFoldDB" id="B4VJW7"/>
<dbReference type="InterPro" id="IPR000700">
    <property type="entry name" value="PAS-assoc_C"/>
</dbReference>
<keyword evidence="7" id="KW-0812">Transmembrane</keyword>
<dbReference type="SMART" id="SM00091">
    <property type="entry name" value="PAS"/>
    <property type="match status" value="1"/>
</dbReference>
<dbReference type="SMART" id="SM00387">
    <property type="entry name" value="HATPase_c"/>
    <property type="match status" value="1"/>
</dbReference>
<accession>B4VJW7</accession>
<protein>
    <recommendedName>
        <fullName evidence="2">histidine kinase</fullName>
        <ecNumber evidence="2">2.7.13.3</ecNumber>
    </recommendedName>
</protein>
<keyword evidence="5" id="KW-0418">Kinase</keyword>
<evidence type="ECO:0000313" key="12">
    <source>
        <dbReference type="Proteomes" id="UP000003835"/>
    </source>
</evidence>
<evidence type="ECO:0000256" key="6">
    <source>
        <dbReference type="ARBA" id="ARBA00023012"/>
    </source>
</evidence>
<dbReference type="Gene3D" id="3.30.565.10">
    <property type="entry name" value="Histidine kinase-like ATPase, C-terminal domain"/>
    <property type="match status" value="1"/>
</dbReference>
<evidence type="ECO:0000259" key="9">
    <source>
        <dbReference type="PROSITE" id="PS50112"/>
    </source>
</evidence>
<evidence type="ECO:0000256" key="5">
    <source>
        <dbReference type="ARBA" id="ARBA00022777"/>
    </source>
</evidence>
<feature type="domain" description="PAS" evidence="9">
    <location>
        <begin position="97"/>
        <end position="168"/>
    </location>
</feature>
<dbReference type="EC" id="2.7.13.3" evidence="2"/>
<dbReference type="SUPFAM" id="SSF55874">
    <property type="entry name" value="ATPase domain of HSP90 chaperone/DNA topoisomerase II/histidine kinase"/>
    <property type="match status" value="1"/>
</dbReference>
<keyword evidence="7" id="KW-1133">Transmembrane helix</keyword>
<dbReference type="Gene3D" id="1.10.287.130">
    <property type="match status" value="1"/>
</dbReference>
<dbReference type="InterPro" id="IPR036097">
    <property type="entry name" value="HisK_dim/P_sf"/>
</dbReference>
<dbReference type="CDD" id="cd00075">
    <property type="entry name" value="HATPase"/>
    <property type="match status" value="1"/>
</dbReference>
<evidence type="ECO:0000256" key="2">
    <source>
        <dbReference type="ARBA" id="ARBA00012438"/>
    </source>
</evidence>
<proteinExistence type="predicted"/>
<dbReference type="HOGENOM" id="CLU_000445_89_2_3"/>
<dbReference type="SMART" id="SM00086">
    <property type="entry name" value="PAC"/>
    <property type="match status" value="1"/>
</dbReference>
<dbReference type="InterPro" id="IPR035965">
    <property type="entry name" value="PAS-like_dom_sf"/>
</dbReference>
<dbReference type="PROSITE" id="PS50112">
    <property type="entry name" value="PAS"/>
    <property type="match status" value="1"/>
</dbReference>
<organism evidence="11 12">
    <name type="scientific">Coleofasciculus chthonoplastes PCC 7420</name>
    <dbReference type="NCBI Taxonomy" id="118168"/>
    <lineage>
        <taxon>Bacteria</taxon>
        <taxon>Bacillati</taxon>
        <taxon>Cyanobacteriota</taxon>
        <taxon>Cyanophyceae</taxon>
        <taxon>Coleofasciculales</taxon>
        <taxon>Coleofasciculaceae</taxon>
        <taxon>Coleofasciculus</taxon>
    </lineage>
</organism>
<comment type="catalytic activity">
    <reaction evidence="1">
        <text>ATP + protein L-histidine = ADP + protein N-phospho-L-histidine.</text>
        <dbReference type="EC" id="2.7.13.3"/>
    </reaction>
</comment>